<evidence type="ECO:0000256" key="9">
    <source>
        <dbReference type="ARBA" id="ARBA00022777"/>
    </source>
</evidence>
<evidence type="ECO:0000256" key="6">
    <source>
        <dbReference type="ARBA" id="ARBA00022679"/>
    </source>
</evidence>
<dbReference type="CDD" id="cd00075">
    <property type="entry name" value="HATPase"/>
    <property type="match status" value="1"/>
</dbReference>
<dbReference type="SMART" id="SM00388">
    <property type="entry name" value="HisKA"/>
    <property type="match status" value="1"/>
</dbReference>
<organism evidence="17 18">
    <name type="scientific">Siminovitchia fortis</name>
    <dbReference type="NCBI Taxonomy" id="254758"/>
    <lineage>
        <taxon>Bacteria</taxon>
        <taxon>Bacillati</taxon>
        <taxon>Bacillota</taxon>
        <taxon>Bacilli</taxon>
        <taxon>Bacillales</taxon>
        <taxon>Bacillaceae</taxon>
        <taxon>Siminovitchia</taxon>
    </lineage>
</organism>
<reference evidence="17" key="1">
    <citation type="submission" date="2018-12" db="EMBL/GenBank/DDBJ databases">
        <authorList>
            <person name="Sun L."/>
            <person name="Chen Z."/>
        </authorList>
    </citation>
    <scope>NUCLEOTIDE SEQUENCE [LARGE SCALE GENOMIC DNA]</scope>
    <source>
        <strain evidence="17">DSM 16012</strain>
    </source>
</reference>
<evidence type="ECO:0000256" key="12">
    <source>
        <dbReference type="ARBA" id="ARBA00023012"/>
    </source>
</evidence>
<dbReference type="EC" id="2.7.13.3" evidence="3"/>
<dbReference type="SMART" id="SM00304">
    <property type="entry name" value="HAMP"/>
    <property type="match status" value="1"/>
</dbReference>
<evidence type="ECO:0000256" key="3">
    <source>
        <dbReference type="ARBA" id="ARBA00012438"/>
    </source>
</evidence>
<dbReference type="OrthoDB" id="9813151at2"/>
<dbReference type="GO" id="GO:0000155">
    <property type="term" value="F:phosphorelay sensor kinase activity"/>
    <property type="evidence" value="ECO:0007669"/>
    <property type="project" value="InterPro"/>
</dbReference>
<evidence type="ECO:0000256" key="8">
    <source>
        <dbReference type="ARBA" id="ARBA00022741"/>
    </source>
</evidence>
<dbReference type="SUPFAM" id="SSF47384">
    <property type="entry name" value="Homodimeric domain of signal transducing histidine kinase"/>
    <property type="match status" value="1"/>
</dbReference>
<dbReference type="GO" id="GO:0005886">
    <property type="term" value="C:plasma membrane"/>
    <property type="evidence" value="ECO:0007669"/>
    <property type="project" value="UniProtKB-SubCell"/>
</dbReference>
<feature type="transmembrane region" description="Helical" evidence="14">
    <location>
        <begin position="20"/>
        <end position="38"/>
    </location>
</feature>
<evidence type="ECO:0000256" key="7">
    <source>
        <dbReference type="ARBA" id="ARBA00022692"/>
    </source>
</evidence>
<dbReference type="SUPFAM" id="SSF158472">
    <property type="entry name" value="HAMP domain-like"/>
    <property type="match status" value="1"/>
</dbReference>
<evidence type="ECO:0000256" key="11">
    <source>
        <dbReference type="ARBA" id="ARBA00022989"/>
    </source>
</evidence>
<keyword evidence="18" id="KW-1185">Reference proteome</keyword>
<keyword evidence="8" id="KW-0547">Nucleotide-binding</keyword>
<gene>
    <name evidence="17" type="ORF">D4N35_010675</name>
</gene>
<dbReference type="PROSITE" id="PS50885">
    <property type="entry name" value="HAMP"/>
    <property type="match status" value="1"/>
</dbReference>
<sequence length="471" mass="52724">MSGMPKKKISLQRYWTTRYLLTIIIGLVIMAIVSALWIRHTTLENRLHMLEFMAEETANRLVANEEPAIPPLNEVPGLFSERGDLLNMESNPSIYITDSRGAILANNRPQSPLKRFDPTLLNNPKEVIKLSEKGYEPFYMVKKPIEFDSVLLGWVVITETQANLSKVNQEYQQLTIMIVSLALIGWAAVYILSRKLSKPIKEVSKAAEQVRKGNYEVDLPSDAKAEEVDELIHSFKEMSQQLQKLESLRTELLAGVTHELKTPVTSISGLLQAIDEEVVSGEEAKEFLEISLKETAKMRTMVEDLLAFNSFAANAVPLTMEEHSINELVKESVYQWEAGKPVAGLTVEVKPLQDDASVRVDGVRLQQIMTNLLNNAGQAMALPGKIEVIMNESQSKVMIDIKDTGTGIPQEEQSFIFERFYRGQEKKYKVGGLGLGLPYSKMMAQAMNGDLELIESTSSGTTFRISLPKTD</sequence>
<keyword evidence="4" id="KW-1003">Cell membrane</keyword>
<evidence type="ECO:0000313" key="18">
    <source>
        <dbReference type="Proteomes" id="UP000273811"/>
    </source>
</evidence>
<dbReference type="InterPro" id="IPR036890">
    <property type="entry name" value="HATPase_C_sf"/>
</dbReference>
<dbReference type="Pfam" id="PF02518">
    <property type="entry name" value="HATPase_c"/>
    <property type="match status" value="1"/>
</dbReference>
<keyword evidence="12" id="KW-0902">Two-component regulatory system</keyword>
<dbReference type="Gene3D" id="1.10.287.130">
    <property type="match status" value="1"/>
</dbReference>
<evidence type="ECO:0000256" key="4">
    <source>
        <dbReference type="ARBA" id="ARBA00022475"/>
    </source>
</evidence>
<keyword evidence="10" id="KW-0067">ATP-binding</keyword>
<comment type="subcellular location">
    <subcellularLocation>
        <location evidence="2">Cell membrane</location>
        <topology evidence="2">Multi-pass membrane protein</topology>
    </subcellularLocation>
</comment>
<evidence type="ECO:0000256" key="1">
    <source>
        <dbReference type="ARBA" id="ARBA00000085"/>
    </source>
</evidence>
<keyword evidence="11 14" id="KW-1133">Transmembrane helix</keyword>
<keyword evidence="6" id="KW-0808">Transferase</keyword>
<feature type="domain" description="HAMP" evidence="16">
    <location>
        <begin position="194"/>
        <end position="247"/>
    </location>
</feature>
<dbReference type="Gene3D" id="3.30.565.10">
    <property type="entry name" value="Histidine kinase-like ATPase, C-terminal domain"/>
    <property type="match status" value="1"/>
</dbReference>
<dbReference type="Pfam" id="PF00512">
    <property type="entry name" value="HisKA"/>
    <property type="match status" value="1"/>
</dbReference>
<evidence type="ECO:0000256" key="14">
    <source>
        <dbReference type="SAM" id="Phobius"/>
    </source>
</evidence>
<dbReference type="EMBL" id="QYTU02000022">
    <property type="protein sequence ID" value="RWR09268.1"/>
    <property type="molecule type" value="Genomic_DNA"/>
</dbReference>
<evidence type="ECO:0000259" key="16">
    <source>
        <dbReference type="PROSITE" id="PS50885"/>
    </source>
</evidence>
<evidence type="ECO:0000256" key="5">
    <source>
        <dbReference type="ARBA" id="ARBA00022553"/>
    </source>
</evidence>
<dbReference type="PANTHER" id="PTHR45528">
    <property type="entry name" value="SENSOR HISTIDINE KINASE CPXA"/>
    <property type="match status" value="1"/>
</dbReference>
<accession>A0A443IQU2</accession>
<name>A0A443IQU2_9BACI</name>
<dbReference type="Gene3D" id="6.10.340.10">
    <property type="match status" value="1"/>
</dbReference>
<keyword evidence="5" id="KW-0597">Phosphoprotein</keyword>
<dbReference type="Pfam" id="PF00672">
    <property type="entry name" value="HAMP"/>
    <property type="match status" value="1"/>
</dbReference>
<dbReference type="SMART" id="SM00387">
    <property type="entry name" value="HATPase_c"/>
    <property type="match status" value="1"/>
</dbReference>
<dbReference type="InterPro" id="IPR003660">
    <property type="entry name" value="HAMP_dom"/>
</dbReference>
<evidence type="ECO:0000313" key="17">
    <source>
        <dbReference type="EMBL" id="RWR09268.1"/>
    </source>
</evidence>
<dbReference type="GO" id="GO:0005524">
    <property type="term" value="F:ATP binding"/>
    <property type="evidence" value="ECO:0007669"/>
    <property type="project" value="UniProtKB-KW"/>
</dbReference>
<feature type="domain" description="Histidine kinase" evidence="15">
    <location>
        <begin position="255"/>
        <end position="471"/>
    </location>
</feature>
<dbReference type="PANTHER" id="PTHR45528:SF1">
    <property type="entry name" value="SENSOR HISTIDINE KINASE CPXA"/>
    <property type="match status" value="1"/>
</dbReference>
<feature type="transmembrane region" description="Helical" evidence="14">
    <location>
        <begin position="174"/>
        <end position="192"/>
    </location>
</feature>
<dbReference type="InterPro" id="IPR036097">
    <property type="entry name" value="HisK_dim/P_sf"/>
</dbReference>
<protein>
    <recommendedName>
        <fullName evidence="3">histidine kinase</fullName>
        <ecNumber evidence="3">2.7.13.3</ecNumber>
    </recommendedName>
</protein>
<dbReference type="SUPFAM" id="SSF55874">
    <property type="entry name" value="ATPase domain of HSP90 chaperone/DNA topoisomerase II/histidine kinase"/>
    <property type="match status" value="1"/>
</dbReference>
<proteinExistence type="predicted"/>
<evidence type="ECO:0000256" key="2">
    <source>
        <dbReference type="ARBA" id="ARBA00004651"/>
    </source>
</evidence>
<evidence type="ECO:0000259" key="15">
    <source>
        <dbReference type="PROSITE" id="PS50109"/>
    </source>
</evidence>
<dbReference type="InterPro" id="IPR050398">
    <property type="entry name" value="HssS/ArlS-like"/>
</dbReference>
<keyword evidence="13 14" id="KW-0472">Membrane</keyword>
<evidence type="ECO:0000256" key="10">
    <source>
        <dbReference type="ARBA" id="ARBA00022840"/>
    </source>
</evidence>
<dbReference type="InterPro" id="IPR005467">
    <property type="entry name" value="His_kinase_dom"/>
</dbReference>
<dbReference type="Proteomes" id="UP000273811">
    <property type="component" value="Unassembled WGS sequence"/>
</dbReference>
<dbReference type="PRINTS" id="PR00344">
    <property type="entry name" value="BCTRLSENSOR"/>
</dbReference>
<keyword evidence="7 14" id="KW-0812">Transmembrane</keyword>
<evidence type="ECO:0000256" key="13">
    <source>
        <dbReference type="ARBA" id="ARBA00023136"/>
    </source>
</evidence>
<keyword evidence="9 17" id="KW-0418">Kinase</keyword>
<dbReference type="CDD" id="cd06225">
    <property type="entry name" value="HAMP"/>
    <property type="match status" value="1"/>
</dbReference>
<dbReference type="InterPro" id="IPR003594">
    <property type="entry name" value="HATPase_dom"/>
</dbReference>
<dbReference type="PROSITE" id="PS50109">
    <property type="entry name" value="HIS_KIN"/>
    <property type="match status" value="1"/>
</dbReference>
<comment type="catalytic activity">
    <reaction evidence="1">
        <text>ATP + protein L-histidine = ADP + protein N-phospho-L-histidine.</text>
        <dbReference type="EC" id="2.7.13.3"/>
    </reaction>
</comment>
<comment type="caution">
    <text evidence="17">The sequence shown here is derived from an EMBL/GenBank/DDBJ whole genome shotgun (WGS) entry which is preliminary data.</text>
</comment>
<dbReference type="AlphaFoldDB" id="A0A443IQU2"/>
<dbReference type="InterPro" id="IPR003661">
    <property type="entry name" value="HisK_dim/P_dom"/>
</dbReference>
<dbReference type="InterPro" id="IPR004358">
    <property type="entry name" value="Sig_transdc_His_kin-like_C"/>
</dbReference>
<dbReference type="CDD" id="cd00082">
    <property type="entry name" value="HisKA"/>
    <property type="match status" value="1"/>
</dbReference>